<dbReference type="Gene3D" id="3.40.50.2000">
    <property type="entry name" value="Glycogen Phosphorylase B"/>
    <property type="match status" value="2"/>
</dbReference>
<dbReference type="SUPFAM" id="SSF53756">
    <property type="entry name" value="UDP-Glycosyltransferase/glycogen phosphorylase"/>
    <property type="match status" value="1"/>
</dbReference>
<dbReference type="Proteomes" id="UP001291309">
    <property type="component" value="Unassembled WGS sequence"/>
</dbReference>
<dbReference type="PANTHER" id="PTHR48050">
    <property type="entry name" value="STEROL 3-BETA-GLUCOSYLTRANSFERASE"/>
    <property type="match status" value="1"/>
</dbReference>
<dbReference type="Pfam" id="PF03033">
    <property type="entry name" value="Glyco_transf_28"/>
    <property type="match status" value="1"/>
</dbReference>
<reference evidence="3 4" key="1">
    <citation type="submission" date="2023-12" db="EMBL/GenBank/DDBJ databases">
        <title>the genome sequence of Hyalangium sp. s54d21.</title>
        <authorList>
            <person name="Zhang X."/>
        </authorList>
    </citation>
    <scope>NUCLEOTIDE SEQUENCE [LARGE SCALE GENOMIC DNA]</scope>
    <source>
        <strain evidence="4">s54d21</strain>
    </source>
</reference>
<accession>A0ABU5HCB4</accession>
<proteinExistence type="predicted"/>
<evidence type="ECO:0000313" key="4">
    <source>
        <dbReference type="Proteomes" id="UP001291309"/>
    </source>
</evidence>
<sequence>MRICVTTFGSEGDIQPYLALAGGLREAGHEVVFASIDRYAERARALGLTYVTVGRPWVDRPAAEATAAFRERNPAKQAGMFTRLLEEDLAATVPGLLEVTRDVDLVVSHAFNVAGTAAARAHRKPVVVGHLFHNTLRQRRSSPFGIHLGSLGNALMWRMAEAMTRQHTDPPLNRAVVAAGLAPWRDILFRSGHSELLNLVAISPSIVPPDPLWEGRYLVSGYWFTPPSQFTPDARLASFVEGERPVVVTFGSMGGEDPREKTATLVEALRRSGRKAILQAGWGNLGEGELPPNVLRVGFVSHDWLFSHAACVVHHGGAGTTAATLRAGVPSVVVWHLGDQPVWGRILERHGVAPRAIAHTRLTAERLSEALGHVLDEKGFGERARKLAERIHQEDGVTTAVRAIEGALKARAP</sequence>
<protein>
    <submittedName>
        <fullName evidence="3">Glycosyltransferase</fullName>
    </submittedName>
</protein>
<dbReference type="EMBL" id="JAXIVS010000013">
    <property type="protein sequence ID" value="MDY7231094.1"/>
    <property type="molecule type" value="Genomic_DNA"/>
</dbReference>
<dbReference type="InterPro" id="IPR002213">
    <property type="entry name" value="UDP_glucos_trans"/>
</dbReference>
<dbReference type="RefSeq" id="WP_321549804.1">
    <property type="nucleotide sequence ID" value="NZ_JAXIVS010000013.1"/>
</dbReference>
<dbReference type="InterPro" id="IPR004276">
    <property type="entry name" value="GlycoTrans_28_N"/>
</dbReference>
<comment type="caution">
    <text evidence="3">The sequence shown here is derived from an EMBL/GenBank/DDBJ whole genome shotgun (WGS) entry which is preliminary data.</text>
</comment>
<name>A0ABU5HCB4_9BACT</name>
<evidence type="ECO:0000259" key="2">
    <source>
        <dbReference type="Pfam" id="PF06722"/>
    </source>
</evidence>
<dbReference type="CDD" id="cd03784">
    <property type="entry name" value="GT1_Gtf-like"/>
    <property type="match status" value="1"/>
</dbReference>
<dbReference type="Pfam" id="PF06722">
    <property type="entry name" value="EryCIII-like_C"/>
    <property type="match status" value="1"/>
</dbReference>
<dbReference type="PANTHER" id="PTHR48050:SF13">
    <property type="entry name" value="STEROL 3-BETA-GLUCOSYLTRANSFERASE UGT80A2"/>
    <property type="match status" value="1"/>
</dbReference>
<dbReference type="InterPro" id="IPR010610">
    <property type="entry name" value="EryCIII-like_C"/>
</dbReference>
<evidence type="ECO:0000259" key="1">
    <source>
        <dbReference type="Pfam" id="PF03033"/>
    </source>
</evidence>
<dbReference type="InterPro" id="IPR050426">
    <property type="entry name" value="Glycosyltransferase_28"/>
</dbReference>
<keyword evidence="4" id="KW-1185">Reference proteome</keyword>
<feature type="domain" description="Erythromycin biosynthesis protein CIII-like C-terminal" evidence="2">
    <location>
        <begin position="288"/>
        <end position="391"/>
    </location>
</feature>
<evidence type="ECO:0000313" key="3">
    <source>
        <dbReference type="EMBL" id="MDY7231094.1"/>
    </source>
</evidence>
<feature type="domain" description="Glycosyltransferase family 28 N-terminal" evidence="1">
    <location>
        <begin position="3"/>
        <end position="123"/>
    </location>
</feature>
<gene>
    <name evidence="3" type="ORF">SYV04_32195</name>
</gene>
<organism evidence="3 4">
    <name type="scientific">Hyalangium rubrum</name>
    <dbReference type="NCBI Taxonomy" id="3103134"/>
    <lineage>
        <taxon>Bacteria</taxon>
        <taxon>Pseudomonadati</taxon>
        <taxon>Myxococcota</taxon>
        <taxon>Myxococcia</taxon>
        <taxon>Myxococcales</taxon>
        <taxon>Cystobacterineae</taxon>
        <taxon>Archangiaceae</taxon>
        <taxon>Hyalangium</taxon>
    </lineage>
</organism>